<dbReference type="InterPro" id="IPR036259">
    <property type="entry name" value="MFS_trans_sf"/>
</dbReference>
<keyword evidence="4 7" id="KW-0812">Transmembrane</keyword>
<dbReference type="PANTHER" id="PTHR43414">
    <property type="entry name" value="MULTIDRUG RESISTANCE PROTEIN MDTG"/>
    <property type="match status" value="1"/>
</dbReference>
<dbReference type="Gene3D" id="1.20.1720.10">
    <property type="entry name" value="Multidrug resistance protein D"/>
    <property type="match status" value="1"/>
</dbReference>
<evidence type="ECO:0000313" key="10">
    <source>
        <dbReference type="Proteomes" id="UP001596250"/>
    </source>
</evidence>
<feature type="transmembrane region" description="Helical" evidence="7">
    <location>
        <begin position="217"/>
        <end position="238"/>
    </location>
</feature>
<feature type="transmembrane region" description="Helical" evidence="7">
    <location>
        <begin position="250"/>
        <end position="272"/>
    </location>
</feature>
<organism evidence="9 10">
    <name type="scientific">Marinicrinis lubricantis</name>
    <dbReference type="NCBI Taxonomy" id="2086470"/>
    <lineage>
        <taxon>Bacteria</taxon>
        <taxon>Bacillati</taxon>
        <taxon>Bacillota</taxon>
        <taxon>Bacilli</taxon>
        <taxon>Bacillales</taxon>
        <taxon>Paenibacillaceae</taxon>
    </lineage>
</organism>
<comment type="caution">
    <text evidence="9">The sequence shown here is derived from an EMBL/GenBank/DDBJ whole genome shotgun (WGS) entry which is preliminary data.</text>
</comment>
<dbReference type="Gene3D" id="1.20.1250.20">
    <property type="entry name" value="MFS general substrate transporter like domains"/>
    <property type="match status" value="1"/>
</dbReference>
<dbReference type="EMBL" id="JBHSQV010000179">
    <property type="protein sequence ID" value="MFC5988289.1"/>
    <property type="molecule type" value="Genomic_DNA"/>
</dbReference>
<feature type="transmembrane region" description="Helical" evidence="7">
    <location>
        <begin position="342"/>
        <end position="361"/>
    </location>
</feature>
<feature type="transmembrane region" description="Helical" evidence="7">
    <location>
        <begin position="103"/>
        <end position="125"/>
    </location>
</feature>
<feature type="transmembrane region" description="Helical" evidence="7">
    <location>
        <begin position="9"/>
        <end position="33"/>
    </location>
</feature>
<sequence>MNRWKINLIVLWFGQFLVMSGMTMIIPFLPLYIQELGVMNSEEASVWAGIIFAANFLTSFIAQPIWGKIADRYGRKMMVIRSGLGMAIVMTLMGFSQTPLHLLLLRMMNGLISGFVPAATSLVSANTPKERIGVAMGSLQSGAIAGTIMGPLIGGVMADLFGFRMIFYITGSLMFLATVFAWFFVQEQFNRKEASKQNDLSVLQGFRQLRAIPQLPALFAVTFMIQFALMSSMPQITLFVQHLVGNVENLAFLSGFVGSVMGISNMIASPLLGRIGDRKGSEMVLKVSLLGAAITFIPQIFVQNYWQLLIARFLFGIFMGGMIPSVNALIRKHTPEGMEGRAYSFNSSFLALGNLVGPTLGGFLVGWITIRGIFAVGAVMLLINLYWVHRKLKAFRNHTAAS</sequence>
<evidence type="ECO:0000256" key="3">
    <source>
        <dbReference type="ARBA" id="ARBA00022475"/>
    </source>
</evidence>
<feature type="transmembrane region" description="Helical" evidence="7">
    <location>
        <begin position="284"/>
        <end position="302"/>
    </location>
</feature>
<dbReference type="PROSITE" id="PS50850">
    <property type="entry name" value="MFS"/>
    <property type="match status" value="1"/>
</dbReference>
<keyword evidence="2" id="KW-0813">Transport</keyword>
<gene>
    <name evidence="9" type="ORF">ACFPXP_17945</name>
</gene>
<keyword evidence="5 7" id="KW-1133">Transmembrane helix</keyword>
<evidence type="ECO:0000256" key="4">
    <source>
        <dbReference type="ARBA" id="ARBA00022692"/>
    </source>
</evidence>
<feature type="transmembrane region" description="Helical" evidence="7">
    <location>
        <begin position="367"/>
        <end position="388"/>
    </location>
</feature>
<feature type="transmembrane region" description="Helical" evidence="7">
    <location>
        <begin position="132"/>
        <end position="153"/>
    </location>
</feature>
<feature type="transmembrane region" description="Helical" evidence="7">
    <location>
        <begin position="45"/>
        <end position="66"/>
    </location>
</feature>
<feature type="transmembrane region" description="Helical" evidence="7">
    <location>
        <begin position="78"/>
        <end position="97"/>
    </location>
</feature>
<name>A0ABW1IU30_9BACL</name>
<dbReference type="InterPro" id="IPR001958">
    <property type="entry name" value="Tet-R_TetA/multi-R_MdtG-like"/>
</dbReference>
<keyword evidence="6 7" id="KW-0472">Membrane</keyword>
<accession>A0ABW1IU30</accession>
<feature type="transmembrane region" description="Helical" evidence="7">
    <location>
        <begin position="308"/>
        <end position="330"/>
    </location>
</feature>
<keyword evidence="10" id="KW-1185">Reference proteome</keyword>
<dbReference type="RefSeq" id="WP_379895752.1">
    <property type="nucleotide sequence ID" value="NZ_CBCSCT010000015.1"/>
</dbReference>
<dbReference type="Pfam" id="PF07690">
    <property type="entry name" value="MFS_1"/>
    <property type="match status" value="1"/>
</dbReference>
<evidence type="ECO:0000256" key="2">
    <source>
        <dbReference type="ARBA" id="ARBA00022448"/>
    </source>
</evidence>
<evidence type="ECO:0000313" key="9">
    <source>
        <dbReference type="EMBL" id="MFC5988289.1"/>
    </source>
</evidence>
<dbReference type="SUPFAM" id="SSF103473">
    <property type="entry name" value="MFS general substrate transporter"/>
    <property type="match status" value="1"/>
</dbReference>
<evidence type="ECO:0000256" key="1">
    <source>
        <dbReference type="ARBA" id="ARBA00004651"/>
    </source>
</evidence>
<evidence type="ECO:0000256" key="6">
    <source>
        <dbReference type="ARBA" id="ARBA00023136"/>
    </source>
</evidence>
<feature type="transmembrane region" description="Helical" evidence="7">
    <location>
        <begin position="165"/>
        <end position="185"/>
    </location>
</feature>
<feature type="domain" description="Major facilitator superfamily (MFS) profile" evidence="8">
    <location>
        <begin position="7"/>
        <end position="396"/>
    </location>
</feature>
<dbReference type="Proteomes" id="UP001596250">
    <property type="component" value="Unassembled WGS sequence"/>
</dbReference>
<dbReference type="InterPro" id="IPR020846">
    <property type="entry name" value="MFS_dom"/>
</dbReference>
<dbReference type="InterPro" id="IPR011701">
    <property type="entry name" value="MFS"/>
</dbReference>
<comment type="subcellular location">
    <subcellularLocation>
        <location evidence="1">Cell membrane</location>
        <topology evidence="1">Multi-pass membrane protein</topology>
    </subcellularLocation>
</comment>
<keyword evidence="3" id="KW-1003">Cell membrane</keyword>
<reference evidence="10" key="1">
    <citation type="journal article" date="2019" name="Int. J. Syst. Evol. Microbiol.">
        <title>The Global Catalogue of Microorganisms (GCM) 10K type strain sequencing project: providing services to taxonomists for standard genome sequencing and annotation.</title>
        <authorList>
            <consortium name="The Broad Institute Genomics Platform"/>
            <consortium name="The Broad Institute Genome Sequencing Center for Infectious Disease"/>
            <person name="Wu L."/>
            <person name="Ma J."/>
        </authorList>
    </citation>
    <scope>NUCLEOTIDE SEQUENCE [LARGE SCALE GENOMIC DNA]</scope>
    <source>
        <strain evidence="10">CCM 8749</strain>
    </source>
</reference>
<protein>
    <submittedName>
        <fullName evidence="9">MFS transporter</fullName>
    </submittedName>
</protein>
<proteinExistence type="predicted"/>
<dbReference type="PANTHER" id="PTHR43414:SF6">
    <property type="entry name" value="MULTIDRUG RESISTANCE PROTEIN MDTG"/>
    <property type="match status" value="1"/>
</dbReference>
<evidence type="ECO:0000256" key="7">
    <source>
        <dbReference type="SAM" id="Phobius"/>
    </source>
</evidence>
<evidence type="ECO:0000259" key="8">
    <source>
        <dbReference type="PROSITE" id="PS50850"/>
    </source>
</evidence>
<dbReference type="PRINTS" id="PR01035">
    <property type="entry name" value="TCRTETA"/>
</dbReference>
<evidence type="ECO:0000256" key="5">
    <source>
        <dbReference type="ARBA" id="ARBA00022989"/>
    </source>
</evidence>